<evidence type="ECO:0000313" key="3">
    <source>
        <dbReference type="Proteomes" id="UP000314294"/>
    </source>
</evidence>
<protein>
    <submittedName>
        <fullName evidence="2">Uncharacterized protein</fullName>
    </submittedName>
</protein>
<gene>
    <name evidence="2" type="ORF">EYF80_008518</name>
</gene>
<organism evidence="2 3">
    <name type="scientific">Liparis tanakae</name>
    <name type="common">Tanaka's snailfish</name>
    <dbReference type="NCBI Taxonomy" id="230148"/>
    <lineage>
        <taxon>Eukaryota</taxon>
        <taxon>Metazoa</taxon>
        <taxon>Chordata</taxon>
        <taxon>Craniata</taxon>
        <taxon>Vertebrata</taxon>
        <taxon>Euteleostomi</taxon>
        <taxon>Actinopterygii</taxon>
        <taxon>Neopterygii</taxon>
        <taxon>Teleostei</taxon>
        <taxon>Neoteleostei</taxon>
        <taxon>Acanthomorphata</taxon>
        <taxon>Eupercaria</taxon>
        <taxon>Perciformes</taxon>
        <taxon>Cottioidei</taxon>
        <taxon>Cottales</taxon>
        <taxon>Liparidae</taxon>
        <taxon>Liparis</taxon>
    </lineage>
</organism>
<dbReference type="AlphaFoldDB" id="A0A4Z2IUI3"/>
<keyword evidence="3" id="KW-1185">Reference proteome</keyword>
<evidence type="ECO:0000313" key="2">
    <source>
        <dbReference type="EMBL" id="TNN81184.1"/>
    </source>
</evidence>
<name>A0A4Z2IUI3_9TELE</name>
<accession>A0A4Z2IUI3</accession>
<comment type="caution">
    <text evidence="2">The sequence shown here is derived from an EMBL/GenBank/DDBJ whole genome shotgun (WGS) entry which is preliminary data.</text>
</comment>
<feature type="region of interest" description="Disordered" evidence="1">
    <location>
        <begin position="198"/>
        <end position="236"/>
    </location>
</feature>
<proteinExistence type="predicted"/>
<dbReference type="EMBL" id="SRLO01000048">
    <property type="protein sequence ID" value="TNN81184.1"/>
    <property type="molecule type" value="Genomic_DNA"/>
</dbReference>
<sequence length="299" mass="31736">MEIVTGQTPDQPYFIAGLPAINAIAYEAKGHSRNDRADMTDISRSCLTLDGTQGPDHCRSMAPRGLSGVEPALRTNSRQVRNSVPLRVEAKSPGLTRCHGPVVLIWVAVGLHLYSLSSSEDVTTGFLSRQSQQTSGSLKQPSIQAQNKLDISITQVIHRGGLDELCGARWRSISDDGFIDGIKSHIGLSGGATLAAEPGWRERELGNGSKGQRGGRSPPSPFSSHSRTRTLARSGAERQTEVLVSLEAGCWRLDPGPRTALAAQSLVGHGALVHGGVVAIAQLRRGVAPNPAKSGHQRA</sequence>
<evidence type="ECO:0000256" key="1">
    <source>
        <dbReference type="SAM" id="MobiDB-lite"/>
    </source>
</evidence>
<reference evidence="2 3" key="1">
    <citation type="submission" date="2019-03" db="EMBL/GenBank/DDBJ databases">
        <title>First draft genome of Liparis tanakae, snailfish: a comprehensive survey of snailfish specific genes.</title>
        <authorList>
            <person name="Kim W."/>
            <person name="Song I."/>
            <person name="Jeong J.-H."/>
            <person name="Kim D."/>
            <person name="Kim S."/>
            <person name="Ryu S."/>
            <person name="Song J.Y."/>
            <person name="Lee S.K."/>
        </authorList>
    </citation>
    <scope>NUCLEOTIDE SEQUENCE [LARGE SCALE GENOMIC DNA]</scope>
    <source>
        <tissue evidence="2">Muscle</tissue>
    </source>
</reference>
<dbReference type="Proteomes" id="UP000314294">
    <property type="component" value="Unassembled WGS sequence"/>
</dbReference>